<dbReference type="SUPFAM" id="SSF46689">
    <property type="entry name" value="Homeodomain-like"/>
    <property type="match status" value="1"/>
</dbReference>
<proteinExistence type="predicted"/>
<sequence length="192" mass="21286">MPKIIGGSLEEHRERTREKIFSALGELMETEPFEDITFSRIATVAGVGRTAMYNHFPDKDTLLVEYTMHETSDYLDQLREGIEGASTPVEAIELYVRTQLGLSTSFHLSSTRGRVNLDPDIARKMREHVVLIEKVLHSILDDGVASGDFSADLDVDASLRIINAMLIGRTLPPGTDETALVRFIQRALGASV</sequence>
<accession>A0ABS1BBH1</accession>
<keyword evidence="3" id="KW-0804">Transcription</keyword>
<dbReference type="SUPFAM" id="SSF48498">
    <property type="entry name" value="Tetracyclin repressor-like, C-terminal domain"/>
    <property type="match status" value="1"/>
</dbReference>
<evidence type="ECO:0000313" key="6">
    <source>
        <dbReference type="EMBL" id="MBK0331980.1"/>
    </source>
</evidence>
<dbReference type="Proteomes" id="UP000612352">
    <property type="component" value="Unassembled WGS sequence"/>
</dbReference>
<dbReference type="PROSITE" id="PS50977">
    <property type="entry name" value="HTH_TETR_2"/>
    <property type="match status" value="1"/>
</dbReference>
<reference evidence="6 7" key="1">
    <citation type="submission" date="2020-12" db="EMBL/GenBank/DDBJ databases">
        <title>Brachybacterium sp. MASK1Z-5, whole genome shotgun sequence.</title>
        <authorList>
            <person name="Tuo L."/>
        </authorList>
    </citation>
    <scope>NUCLEOTIDE SEQUENCE [LARGE SCALE GENOMIC DNA]</scope>
    <source>
        <strain evidence="6 7">MASK1Z-5</strain>
    </source>
</reference>
<comment type="caution">
    <text evidence="6">The sequence shown here is derived from an EMBL/GenBank/DDBJ whole genome shotgun (WGS) entry which is preliminary data.</text>
</comment>
<dbReference type="PANTHER" id="PTHR30055:SF234">
    <property type="entry name" value="HTH-TYPE TRANSCRIPTIONAL REGULATOR BETI"/>
    <property type="match status" value="1"/>
</dbReference>
<keyword evidence="2 4" id="KW-0238">DNA-binding</keyword>
<dbReference type="InterPro" id="IPR001647">
    <property type="entry name" value="HTH_TetR"/>
</dbReference>
<evidence type="ECO:0000259" key="5">
    <source>
        <dbReference type="PROSITE" id="PS50977"/>
    </source>
</evidence>
<feature type="domain" description="HTH tetR-type" evidence="5">
    <location>
        <begin position="14"/>
        <end position="74"/>
    </location>
</feature>
<gene>
    <name evidence="6" type="ORF">I8D64_11280</name>
</gene>
<dbReference type="Pfam" id="PF00440">
    <property type="entry name" value="TetR_N"/>
    <property type="match status" value="1"/>
</dbReference>
<dbReference type="RefSeq" id="WP_200502810.1">
    <property type="nucleotide sequence ID" value="NZ_JAEDAJ010000006.1"/>
</dbReference>
<dbReference type="InterPro" id="IPR050109">
    <property type="entry name" value="HTH-type_TetR-like_transc_reg"/>
</dbReference>
<dbReference type="PANTHER" id="PTHR30055">
    <property type="entry name" value="HTH-TYPE TRANSCRIPTIONAL REGULATOR RUTR"/>
    <property type="match status" value="1"/>
</dbReference>
<feature type="DNA-binding region" description="H-T-H motif" evidence="4">
    <location>
        <begin position="37"/>
        <end position="56"/>
    </location>
</feature>
<dbReference type="InterPro" id="IPR009057">
    <property type="entry name" value="Homeodomain-like_sf"/>
</dbReference>
<organism evidence="6 7">
    <name type="scientific">Brachybacterium halotolerans</name>
    <dbReference type="NCBI Taxonomy" id="2795215"/>
    <lineage>
        <taxon>Bacteria</taxon>
        <taxon>Bacillati</taxon>
        <taxon>Actinomycetota</taxon>
        <taxon>Actinomycetes</taxon>
        <taxon>Micrococcales</taxon>
        <taxon>Dermabacteraceae</taxon>
        <taxon>Brachybacterium</taxon>
    </lineage>
</organism>
<keyword evidence="1" id="KW-0805">Transcription regulation</keyword>
<dbReference type="EMBL" id="JAEDAJ010000006">
    <property type="protein sequence ID" value="MBK0331980.1"/>
    <property type="molecule type" value="Genomic_DNA"/>
</dbReference>
<protein>
    <submittedName>
        <fullName evidence="6">TetR/AcrR family transcriptional regulator</fullName>
    </submittedName>
</protein>
<dbReference type="InterPro" id="IPR036271">
    <property type="entry name" value="Tet_transcr_reg_TetR-rel_C_sf"/>
</dbReference>
<evidence type="ECO:0000256" key="4">
    <source>
        <dbReference type="PROSITE-ProRule" id="PRU00335"/>
    </source>
</evidence>
<evidence type="ECO:0000256" key="2">
    <source>
        <dbReference type="ARBA" id="ARBA00023125"/>
    </source>
</evidence>
<dbReference type="Gene3D" id="1.10.357.10">
    <property type="entry name" value="Tetracycline Repressor, domain 2"/>
    <property type="match status" value="1"/>
</dbReference>
<evidence type="ECO:0000313" key="7">
    <source>
        <dbReference type="Proteomes" id="UP000612352"/>
    </source>
</evidence>
<evidence type="ECO:0000256" key="1">
    <source>
        <dbReference type="ARBA" id="ARBA00023015"/>
    </source>
</evidence>
<name>A0ABS1BBH1_9MICO</name>
<keyword evidence="7" id="KW-1185">Reference proteome</keyword>
<evidence type="ECO:0000256" key="3">
    <source>
        <dbReference type="ARBA" id="ARBA00023163"/>
    </source>
</evidence>